<dbReference type="InterPro" id="IPR036388">
    <property type="entry name" value="WH-like_DNA-bd_sf"/>
</dbReference>
<dbReference type="EMBL" id="JBHUFU010000001">
    <property type="protein sequence ID" value="MFD1828796.1"/>
    <property type="molecule type" value="Genomic_DNA"/>
</dbReference>
<organism evidence="6 7">
    <name type="scientific">Streptomyces desertarenae</name>
    <dbReference type="NCBI Taxonomy" id="2666184"/>
    <lineage>
        <taxon>Bacteria</taxon>
        <taxon>Bacillati</taxon>
        <taxon>Actinomycetota</taxon>
        <taxon>Actinomycetes</taxon>
        <taxon>Kitasatosporales</taxon>
        <taxon>Streptomycetaceae</taxon>
        <taxon>Streptomyces</taxon>
    </lineage>
</organism>
<feature type="domain" description="HTH gntR-type" evidence="5">
    <location>
        <begin position="13"/>
        <end position="82"/>
    </location>
</feature>
<sequence length="295" mass="32512">MTPDSPAPNGTRSSARDRVAGALRDRILSGDLRPGDKLPTQHELADEFGTNRTAVRQALDVLRHEGLLTGTGRGAPPAVAERPPSHGRPRSEGVELSDRLYAAFHAEHVTIDVFSLTTETFNMALAPSVIAVSNHELSPRSITVRVLLPSIDANLALPRMEADEERDDPRPLERLRELTRTFAGALRSSLEALQIRELVPEVRVDIRTVPLTPTHKVYLLNGSEALYGYYKVVPHTVFHRGESMRIHDVMGLGALLFRQAAGPDGRGGQDAAFIEETRLWFDSLWTSISRPLELG</sequence>
<feature type="region of interest" description="Disordered" evidence="4">
    <location>
        <begin position="67"/>
        <end position="93"/>
    </location>
</feature>
<keyword evidence="2" id="KW-0238">DNA-binding</keyword>
<keyword evidence="3" id="KW-0804">Transcription</keyword>
<dbReference type="PANTHER" id="PTHR43537">
    <property type="entry name" value="TRANSCRIPTIONAL REGULATOR, GNTR FAMILY"/>
    <property type="match status" value="1"/>
</dbReference>
<evidence type="ECO:0000256" key="3">
    <source>
        <dbReference type="ARBA" id="ARBA00023163"/>
    </source>
</evidence>
<dbReference type="Gene3D" id="1.10.10.10">
    <property type="entry name" value="Winged helix-like DNA-binding domain superfamily/Winged helix DNA-binding domain"/>
    <property type="match status" value="1"/>
</dbReference>
<dbReference type="PRINTS" id="PR00035">
    <property type="entry name" value="HTHGNTR"/>
</dbReference>
<reference evidence="7" key="1">
    <citation type="journal article" date="2019" name="Int. J. Syst. Evol. Microbiol.">
        <title>The Global Catalogue of Microorganisms (GCM) 10K type strain sequencing project: providing services to taxonomists for standard genome sequencing and annotation.</title>
        <authorList>
            <consortium name="The Broad Institute Genomics Platform"/>
            <consortium name="The Broad Institute Genome Sequencing Center for Infectious Disease"/>
            <person name="Wu L."/>
            <person name="Ma J."/>
        </authorList>
    </citation>
    <scope>NUCLEOTIDE SEQUENCE [LARGE SCALE GENOMIC DNA]</scope>
    <source>
        <strain evidence="7">CGMCC 4.7455</strain>
    </source>
</reference>
<dbReference type="PANTHER" id="PTHR43537:SF24">
    <property type="entry name" value="GLUCONATE OPERON TRANSCRIPTIONAL REPRESSOR"/>
    <property type="match status" value="1"/>
</dbReference>
<proteinExistence type="predicted"/>
<dbReference type="InterPro" id="IPR036390">
    <property type="entry name" value="WH_DNA-bd_sf"/>
</dbReference>
<evidence type="ECO:0000313" key="6">
    <source>
        <dbReference type="EMBL" id="MFD1828796.1"/>
    </source>
</evidence>
<evidence type="ECO:0000256" key="2">
    <source>
        <dbReference type="ARBA" id="ARBA00023125"/>
    </source>
</evidence>
<dbReference type="Proteomes" id="UP001597365">
    <property type="component" value="Unassembled WGS sequence"/>
</dbReference>
<dbReference type="SMART" id="SM00345">
    <property type="entry name" value="HTH_GNTR"/>
    <property type="match status" value="1"/>
</dbReference>
<comment type="caution">
    <text evidence="6">The sequence shown here is derived from an EMBL/GenBank/DDBJ whole genome shotgun (WGS) entry which is preliminary data.</text>
</comment>
<keyword evidence="1" id="KW-0805">Transcription regulation</keyword>
<keyword evidence="7" id="KW-1185">Reference proteome</keyword>
<evidence type="ECO:0000256" key="1">
    <source>
        <dbReference type="ARBA" id="ARBA00023015"/>
    </source>
</evidence>
<dbReference type="PROSITE" id="PS50949">
    <property type="entry name" value="HTH_GNTR"/>
    <property type="match status" value="1"/>
</dbReference>
<evidence type="ECO:0000256" key="4">
    <source>
        <dbReference type="SAM" id="MobiDB-lite"/>
    </source>
</evidence>
<protein>
    <submittedName>
        <fullName evidence="6">Winged helix-turn-helix domain-containing protein</fullName>
    </submittedName>
</protein>
<evidence type="ECO:0000259" key="5">
    <source>
        <dbReference type="PROSITE" id="PS50949"/>
    </source>
</evidence>
<gene>
    <name evidence="6" type="ORF">ACFSJS_03830</name>
</gene>
<dbReference type="Pfam" id="PF00392">
    <property type="entry name" value="GntR"/>
    <property type="match status" value="1"/>
</dbReference>
<evidence type="ECO:0000313" key="7">
    <source>
        <dbReference type="Proteomes" id="UP001597365"/>
    </source>
</evidence>
<dbReference type="CDD" id="cd07377">
    <property type="entry name" value="WHTH_GntR"/>
    <property type="match status" value="1"/>
</dbReference>
<dbReference type="SUPFAM" id="SSF46785">
    <property type="entry name" value="Winged helix' DNA-binding domain"/>
    <property type="match status" value="1"/>
</dbReference>
<name>A0ABW4PHP6_9ACTN</name>
<dbReference type="InterPro" id="IPR000524">
    <property type="entry name" value="Tscrpt_reg_HTH_GntR"/>
</dbReference>
<dbReference type="RefSeq" id="WP_380896612.1">
    <property type="nucleotide sequence ID" value="NZ_JBHUFU010000001.1"/>
</dbReference>
<accession>A0ABW4PHP6</accession>